<dbReference type="EMBL" id="VOSB01000029">
    <property type="protein sequence ID" value="TXE15551.1"/>
    <property type="molecule type" value="Genomic_DNA"/>
</dbReference>
<evidence type="ECO:0008006" key="4">
    <source>
        <dbReference type="Google" id="ProtNLM"/>
    </source>
</evidence>
<reference evidence="2 3" key="1">
    <citation type="submission" date="2019-08" db="EMBL/GenBank/DDBJ databases">
        <title>Genome of Psychroserpens burtonensis ACAM 167.</title>
        <authorList>
            <person name="Bowman J.P."/>
        </authorList>
    </citation>
    <scope>NUCLEOTIDE SEQUENCE [LARGE SCALE GENOMIC DNA]</scope>
    <source>
        <strain evidence="2 3">ACAM 167</strain>
    </source>
</reference>
<gene>
    <name evidence="2" type="ORF">ES692_16055</name>
</gene>
<feature type="chain" id="PRO_5023053091" description="Porin" evidence="1">
    <location>
        <begin position="21"/>
        <end position="659"/>
    </location>
</feature>
<evidence type="ECO:0000256" key="1">
    <source>
        <dbReference type="SAM" id="SignalP"/>
    </source>
</evidence>
<proteinExistence type="predicted"/>
<dbReference type="InterPro" id="IPR025631">
    <property type="entry name" value="Porin_10"/>
</dbReference>
<evidence type="ECO:0000313" key="2">
    <source>
        <dbReference type="EMBL" id="TXE15551.1"/>
    </source>
</evidence>
<organism evidence="2 3">
    <name type="scientific">Psychroserpens burtonensis</name>
    <dbReference type="NCBI Taxonomy" id="49278"/>
    <lineage>
        <taxon>Bacteria</taxon>
        <taxon>Pseudomonadati</taxon>
        <taxon>Bacteroidota</taxon>
        <taxon>Flavobacteriia</taxon>
        <taxon>Flavobacteriales</taxon>
        <taxon>Flavobacteriaceae</taxon>
        <taxon>Psychroserpens</taxon>
    </lineage>
</organism>
<accession>A0A5C7BC95</accession>
<dbReference type="AlphaFoldDB" id="A0A5C7BC95"/>
<feature type="signal peptide" evidence="1">
    <location>
        <begin position="1"/>
        <end position="20"/>
    </location>
</feature>
<dbReference type="STRING" id="1123037.GCA_000425305_01513"/>
<dbReference type="OrthoDB" id="9812454at2"/>
<evidence type="ECO:0000313" key="3">
    <source>
        <dbReference type="Proteomes" id="UP000321938"/>
    </source>
</evidence>
<dbReference type="Pfam" id="PF14121">
    <property type="entry name" value="Porin_10"/>
    <property type="match status" value="1"/>
</dbReference>
<name>A0A5C7BC95_9FLAO</name>
<comment type="caution">
    <text evidence="2">The sequence shown here is derived from an EMBL/GenBank/DDBJ whole genome shotgun (WGS) entry which is preliminary data.</text>
</comment>
<dbReference type="Proteomes" id="UP000321938">
    <property type="component" value="Unassembled WGS sequence"/>
</dbReference>
<keyword evidence="1" id="KW-0732">Signal</keyword>
<sequence length="659" mass="76380">MIRHTSIVSFFLLLCLISGAQEKLPQKLKSSTKSVKNPTTNNDSLVFRKSQKDKVSSKDVVIDQYKIIDANNQVEVLDTSLTIQKEYKFNYLRKDNFGLIQFANLGQTYNSLTKDFSSTNLLPLFGARGRHFNYLEVEDVKYYEVPTPLTELFFKTAFQQGQLLDALFTVNTSRQFNFSIAYKGMRSLGNYQQALTSTGNLRFTSSFKSKNNRYSARTHIVTQDLLNQENGGLNNEDISNFISGDQNFIDRSVFDPNFDNAENTLVGKRFFLNQEYIIIPQKDSINRSLSIKNSIAFEDKYFQFDQTASSDFFGDSFNQSNIRDRVTIENFETEVLIKYREPIIGDISFGVGYNDINYGYDKVTILNSQQIINRIKDKVISLEGHYSNQFGGFRLITDVGANIVGQFDSHYFLSEIVYDVNDDMHIKTDIGHISNSPNYNLLLYQSDYINYNWNNVDSFKNQNSTNLKAEFNSKSILDISAEYVVVDNFSFFSRGGDDNLIRPEQLNQSIKFFKVRLDKELKFGKFALDNSILYQKVDDDTQSLNLPEFVVRNTFYYSNHFFKKKALFLQTGITFNYFTDYYMDGYDPLLAEFYSQDQTTLGGFPRLDFFINAKIRQTRIFLKAEHFNSSFTGYNYFSAPNNPYRDFATRFGLVWNFFL</sequence>
<keyword evidence="3" id="KW-1185">Reference proteome</keyword>
<protein>
    <recommendedName>
        <fullName evidence="4">Porin</fullName>
    </recommendedName>
</protein>